<reference evidence="2 3" key="1">
    <citation type="journal article" date="2014" name="Science">
        <title>Plant genetics. Early allopolyploid evolution in the post-Neolithic Brassica napus oilseed genome.</title>
        <authorList>
            <person name="Chalhoub B."/>
            <person name="Denoeud F."/>
            <person name="Liu S."/>
            <person name="Parkin I.A."/>
            <person name="Tang H."/>
            <person name="Wang X."/>
            <person name="Chiquet J."/>
            <person name="Belcram H."/>
            <person name="Tong C."/>
            <person name="Samans B."/>
            <person name="Correa M."/>
            <person name="Da Silva C."/>
            <person name="Just J."/>
            <person name="Falentin C."/>
            <person name="Koh C.S."/>
            <person name="Le Clainche I."/>
            <person name="Bernard M."/>
            <person name="Bento P."/>
            <person name="Noel B."/>
            <person name="Labadie K."/>
            <person name="Alberti A."/>
            <person name="Charles M."/>
            <person name="Arnaud D."/>
            <person name="Guo H."/>
            <person name="Daviaud C."/>
            <person name="Alamery S."/>
            <person name="Jabbari K."/>
            <person name="Zhao M."/>
            <person name="Edger P.P."/>
            <person name="Chelaifa H."/>
            <person name="Tack D."/>
            <person name="Lassalle G."/>
            <person name="Mestiri I."/>
            <person name="Schnel N."/>
            <person name="Le Paslier M.C."/>
            <person name="Fan G."/>
            <person name="Renault V."/>
            <person name="Bayer P.E."/>
            <person name="Golicz A.A."/>
            <person name="Manoli S."/>
            <person name="Lee T.H."/>
            <person name="Thi V.H."/>
            <person name="Chalabi S."/>
            <person name="Hu Q."/>
            <person name="Fan C."/>
            <person name="Tollenaere R."/>
            <person name="Lu Y."/>
            <person name="Battail C."/>
            <person name="Shen J."/>
            <person name="Sidebottom C.H."/>
            <person name="Wang X."/>
            <person name="Canaguier A."/>
            <person name="Chauveau A."/>
            <person name="Berard A."/>
            <person name="Deniot G."/>
            <person name="Guan M."/>
            <person name="Liu Z."/>
            <person name="Sun F."/>
            <person name="Lim Y.P."/>
            <person name="Lyons E."/>
            <person name="Town C.D."/>
            <person name="Bancroft I."/>
            <person name="Wang X."/>
            <person name="Meng J."/>
            <person name="Ma J."/>
            <person name="Pires J.C."/>
            <person name="King G.J."/>
            <person name="Brunel D."/>
            <person name="Delourme R."/>
            <person name="Renard M."/>
            <person name="Aury J.M."/>
            <person name="Adams K.L."/>
            <person name="Batley J."/>
            <person name="Snowdon R.J."/>
            <person name="Tost J."/>
            <person name="Edwards D."/>
            <person name="Zhou Y."/>
            <person name="Hua W."/>
            <person name="Sharpe A.G."/>
            <person name="Paterson A.H."/>
            <person name="Guan C."/>
            <person name="Wincker P."/>
        </authorList>
    </citation>
    <scope>NUCLEOTIDE SEQUENCE [LARGE SCALE GENOMIC DNA]</scope>
    <source>
        <strain evidence="3">cv. Darmor-bzh</strain>
    </source>
</reference>
<proteinExistence type="predicted"/>
<keyword evidence="3" id="KW-1185">Reference proteome</keyword>
<dbReference type="EMBL" id="LK032423">
    <property type="protein sequence ID" value="CDY38420.1"/>
    <property type="molecule type" value="Genomic_DNA"/>
</dbReference>
<organism evidence="2 3">
    <name type="scientific">Brassica napus</name>
    <name type="common">Rape</name>
    <dbReference type="NCBI Taxonomy" id="3708"/>
    <lineage>
        <taxon>Eukaryota</taxon>
        <taxon>Viridiplantae</taxon>
        <taxon>Streptophyta</taxon>
        <taxon>Embryophyta</taxon>
        <taxon>Tracheophyta</taxon>
        <taxon>Spermatophyta</taxon>
        <taxon>Magnoliopsida</taxon>
        <taxon>eudicotyledons</taxon>
        <taxon>Gunneridae</taxon>
        <taxon>Pentapetalae</taxon>
        <taxon>rosids</taxon>
        <taxon>malvids</taxon>
        <taxon>Brassicales</taxon>
        <taxon>Brassicaceae</taxon>
        <taxon>Brassiceae</taxon>
        <taxon>Brassica</taxon>
    </lineage>
</organism>
<gene>
    <name evidence="2" type="primary">BnaC01g10290D</name>
    <name evidence="1" type="ORF">DARMORV10_C01P11380.1</name>
    <name evidence="2" type="ORF">GSBRNA2T00065856001</name>
</gene>
<dbReference type="PaxDb" id="3708-A0A078HIY8"/>
<dbReference type="Proteomes" id="UP000028999">
    <property type="component" value="Unassembled WGS sequence"/>
</dbReference>
<dbReference type="EMBL" id="HG994365">
    <property type="protein sequence ID" value="CAF2069422.1"/>
    <property type="molecule type" value="Genomic_DNA"/>
</dbReference>
<evidence type="ECO:0000313" key="3">
    <source>
        <dbReference type="Proteomes" id="UP000028999"/>
    </source>
</evidence>
<dbReference type="Gramene" id="CDY38420">
    <property type="protein sequence ID" value="CDY38420"/>
    <property type="gene ID" value="GSBRNA2T00065856001"/>
</dbReference>
<reference evidence="1" key="3">
    <citation type="submission" date="2021-01" db="EMBL/GenBank/DDBJ databases">
        <authorList>
            <consortium name="Genoscope - CEA"/>
            <person name="William W."/>
        </authorList>
    </citation>
    <scope>NUCLEOTIDE SEQUENCE</scope>
</reference>
<dbReference type="Proteomes" id="UP001295469">
    <property type="component" value="Chromosome C01"/>
</dbReference>
<sequence length="111" mass="13137">MNKEGKIRQTMMNITKLQKKEGSILKIQNYSHLETSSLTHHQFCYPKRGKKSWHNIKEEIKLNYACHFHSSIGMLSCIRGFQIRNLEFPCCHHIQVKKYHMPPVSQPFILI</sequence>
<reference evidence="2" key="2">
    <citation type="submission" date="2014-06" db="EMBL/GenBank/DDBJ databases">
        <authorList>
            <person name="Genoscope - CEA"/>
        </authorList>
    </citation>
    <scope>NUCLEOTIDE SEQUENCE</scope>
</reference>
<name>A0A078HIY8_BRANA</name>
<evidence type="ECO:0000313" key="1">
    <source>
        <dbReference type="EMBL" id="CAF2069422.1"/>
    </source>
</evidence>
<dbReference type="AlphaFoldDB" id="A0A078HIY8"/>
<evidence type="ECO:0000313" key="2">
    <source>
        <dbReference type="EMBL" id="CDY38420.1"/>
    </source>
</evidence>
<protein>
    <submittedName>
        <fullName evidence="1">(rape) hypothetical protein</fullName>
    </submittedName>
    <submittedName>
        <fullName evidence="2">BnaC01g10290D protein</fullName>
    </submittedName>
</protein>
<accession>A0A078HIY8</accession>